<dbReference type="InterPro" id="IPR003061">
    <property type="entry name" value="Microcin"/>
</dbReference>
<evidence type="ECO:0000313" key="4">
    <source>
        <dbReference type="Proteomes" id="UP001197236"/>
    </source>
</evidence>
<keyword evidence="2" id="KW-1133">Transmembrane helix</keyword>
<sequence length="108" mass="12508">MTAAYYCKNMIFGIFCLFIVGSNWFLHPESEKLQILFALALISCILYPVAKKTMECIALKFTNRSFWHKGLLKDDIGKNGLYAIYWVFCFFFAIPLSLMSPFIIRKTA</sequence>
<feature type="transmembrane region" description="Helical" evidence="2">
    <location>
        <begin position="6"/>
        <end position="26"/>
    </location>
</feature>
<dbReference type="EMBL" id="JAHVXZ010000002">
    <property type="protein sequence ID" value="MBW1256510.1"/>
    <property type="molecule type" value="Genomic_DNA"/>
</dbReference>
<dbReference type="Proteomes" id="UP001197236">
    <property type="component" value="Unassembled WGS sequence"/>
</dbReference>
<evidence type="ECO:0000313" key="3">
    <source>
        <dbReference type="EMBL" id="MBW1256510.1"/>
    </source>
</evidence>
<keyword evidence="4" id="KW-1185">Reference proteome</keyword>
<name>A0ABS6VB09_9GAMM</name>
<dbReference type="Pfam" id="PF03526">
    <property type="entry name" value="Microcin"/>
    <property type="match status" value="1"/>
</dbReference>
<organism evidence="3 4">
    <name type="scientific">Pantoea allii</name>
    <dbReference type="NCBI Taxonomy" id="574096"/>
    <lineage>
        <taxon>Bacteria</taxon>
        <taxon>Pseudomonadati</taxon>
        <taxon>Pseudomonadota</taxon>
        <taxon>Gammaproteobacteria</taxon>
        <taxon>Enterobacterales</taxon>
        <taxon>Erwiniaceae</taxon>
        <taxon>Pantoea</taxon>
    </lineage>
</organism>
<reference evidence="3 4" key="1">
    <citation type="submission" date="2021-07" db="EMBL/GenBank/DDBJ databases">
        <title>A novel phosphonate cluster across the Pantoea species complex is important for pathogenicity in onion.</title>
        <authorList>
            <person name="Zhao M."/>
            <person name="Stice S."/>
            <person name="Shin G.Y."/>
            <person name="Coutinho T."/>
            <person name="Gitaitis R."/>
            <person name="Kvitko B."/>
            <person name="Dutta B."/>
        </authorList>
    </citation>
    <scope>NUCLEOTIDE SEQUENCE [LARGE SCALE GENOMIC DNA]</scope>
    <source>
        <strain evidence="3 4">BD 382</strain>
    </source>
</reference>
<keyword evidence="2" id="KW-0812">Transmembrane</keyword>
<comment type="caution">
    <text evidence="3">The sequence shown here is derived from an EMBL/GenBank/DDBJ whole genome shotgun (WGS) entry which is preliminary data.</text>
</comment>
<gene>
    <name evidence="3" type="ORF">KYI95_04695</name>
</gene>
<accession>A0ABS6VB09</accession>
<protein>
    <submittedName>
        <fullName evidence="3">Colicin E1 immunity protein</fullName>
    </submittedName>
</protein>
<proteinExistence type="predicted"/>
<keyword evidence="1" id="KW-0079">Bacteriocin immunity</keyword>
<feature type="transmembrane region" description="Helical" evidence="2">
    <location>
        <begin position="33"/>
        <end position="50"/>
    </location>
</feature>
<evidence type="ECO:0000256" key="2">
    <source>
        <dbReference type="SAM" id="Phobius"/>
    </source>
</evidence>
<keyword evidence="2" id="KW-0472">Membrane</keyword>
<feature type="transmembrane region" description="Helical" evidence="2">
    <location>
        <begin position="83"/>
        <end position="104"/>
    </location>
</feature>
<evidence type="ECO:0000256" key="1">
    <source>
        <dbReference type="ARBA" id="ARBA00023025"/>
    </source>
</evidence>
<dbReference type="RefSeq" id="WP_063878105.1">
    <property type="nucleotide sequence ID" value="NZ_CP193913.1"/>
</dbReference>